<evidence type="ECO:0000256" key="11">
    <source>
        <dbReference type="ARBA" id="ARBA00023049"/>
    </source>
</evidence>
<keyword evidence="8" id="KW-0378">Hydrolase</keyword>
<feature type="transmembrane region" description="Helical" evidence="13">
    <location>
        <begin position="21"/>
        <end position="41"/>
    </location>
</feature>
<evidence type="ECO:0000256" key="7">
    <source>
        <dbReference type="ARBA" id="ARBA00022723"/>
    </source>
</evidence>
<comment type="cofactor">
    <cofactor evidence="1">
        <name>Zn(2+)</name>
        <dbReference type="ChEBI" id="CHEBI:29105"/>
    </cofactor>
</comment>
<feature type="transmembrane region" description="Helical" evidence="13">
    <location>
        <begin position="152"/>
        <end position="177"/>
    </location>
</feature>
<dbReference type="PANTHER" id="PTHR35864:SF1">
    <property type="entry name" value="ZINC METALLOPROTEASE YWHC-RELATED"/>
    <property type="match status" value="1"/>
</dbReference>
<keyword evidence="7" id="KW-0479">Metal-binding</keyword>
<accession>A0A133YGW2</accession>
<dbReference type="InterPro" id="IPR044537">
    <property type="entry name" value="Rip2-like"/>
</dbReference>
<comment type="subcellular location">
    <subcellularLocation>
        <location evidence="2">Cell membrane</location>
        <topology evidence="2">Multi-pass membrane protein</topology>
    </subcellularLocation>
</comment>
<dbReference type="CDD" id="cd06158">
    <property type="entry name" value="S2P-M50_like_1"/>
    <property type="match status" value="1"/>
</dbReference>
<evidence type="ECO:0000259" key="14">
    <source>
        <dbReference type="Pfam" id="PF02163"/>
    </source>
</evidence>
<evidence type="ECO:0000256" key="8">
    <source>
        <dbReference type="ARBA" id="ARBA00022801"/>
    </source>
</evidence>
<keyword evidence="11" id="KW-0482">Metalloprotease</keyword>
<organism evidence="15 16">
    <name type="scientific">Amygdalobacter nucleatus</name>
    <dbReference type="NCBI Taxonomy" id="3029274"/>
    <lineage>
        <taxon>Bacteria</taxon>
        <taxon>Bacillati</taxon>
        <taxon>Bacillota</taxon>
        <taxon>Clostridia</taxon>
        <taxon>Eubacteriales</taxon>
        <taxon>Oscillospiraceae</taxon>
        <taxon>Amygdalobacter</taxon>
    </lineage>
</organism>
<keyword evidence="16" id="KW-1185">Reference proteome</keyword>
<dbReference type="Pfam" id="PF02163">
    <property type="entry name" value="Peptidase_M50"/>
    <property type="match status" value="1"/>
</dbReference>
<dbReference type="Proteomes" id="UP000070080">
    <property type="component" value="Unassembled WGS sequence"/>
</dbReference>
<keyword evidence="6 13" id="KW-0812">Transmembrane</keyword>
<evidence type="ECO:0000256" key="2">
    <source>
        <dbReference type="ARBA" id="ARBA00004651"/>
    </source>
</evidence>
<protein>
    <submittedName>
        <fullName evidence="15">Peptidase, M50 family</fullName>
    </submittedName>
</protein>
<name>A0A133YGW2_9FIRM</name>
<keyword evidence="12 13" id="KW-0472">Membrane</keyword>
<dbReference type="GO" id="GO:0006508">
    <property type="term" value="P:proteolysis"/>
    <property type="evidence" value="ECO:0007669"/>
    <property type="project" value="UniProtKB-KW"/>
</dbReference>
<dbReference type="PANTHER" id="PTHR35864">
    <property type="entry name" value="ZINC METALLOPROTEASE MJ0611-RELATED"/>
    <property type="match status" value="1"/>
</dbReference>
<dbReference type="AlphaFoldDB" id="A0A133YGW2"/>
<comment type="caution">
    <text evidence="15">The sequence shown here is derived from an EMBL/GenBank/DDBJ whole genome shotgun (WGS) entry which is preliminary data.</text>
</comment>
<evidence type="ECO:0000256" key="13">
    <source>
        <dbReference type="SAM" id="Phobius"/>
    </source>
</evidence>
<evidence type="ECO:0000313" key="16">
    <source>
        <dbReference type="Proteomes" id="UP000070080"/>
    </source>
</evidence>
<reference evidence="16" key="1">
    <citation type="submission" date="2016-01" db="EMBL/GenBank/DDBJ databases">
        <authorList>
            <person name="Mitreva M."/>
            <person name="Pepin K.H."/>
            <person name="Mihindukulasuriya K.A."/>
            <person name="Fulton R."/>
            <person name="Fronick C."/>
            <person name="O'Laughlin M."/>
            <person name="Miner T."/>
            <person name="Herter B."/>
            <person name="Rosa B.A."/>
            <person name="Cordes M."/>
            <person name="Tomlinson C."/>
            <person name="Wollam A."/>
            <person name="Palsikar V.B."/>
            <person name="Mardis E.R."/>
            <person name="Wilson R.K."/>
        </authorList>
    </citation>
    <scope>NUCLEOTIDE SEQUENCE [LARGE SCALE GENOMIC DNA]</scope>
    <source>
        <strain evidence="16">KA00274</strain>
    </source>
</reference>
<dbReference type="STRING" id="1497955.HMPREF1872_00094"/>
<dbReference type="InterPro" id="IPR008915">
    <property type="entry name" value="Peptidase_M50"/>
</dbReference>
<keyword evidence="5" id="KW-0645">Protease</keyword>
<dbReference type="GO" id="GO:0005886">
    <property type="term" value="C:plasma membrane"/>
    <property type="evidence" value="ECO:0007669"/>
    <property type="project" value="UniProtKB-SubCell"/>
</dbReference>
<comment type="similarity">
    <text evidence="3">Belongs to the peptidase M50B family.</text>
</comment>
<proteinExistence type="inferred from homology"/>
<keyword evidence="4" id="KW-1003">Cell membrane</keyword>
<evidence type="ECO:0000256" key="10">
    <source>
        <dbReference type="ARBA" id="ARBA00022989"/>
    </source>
</evidence>
<feature type="domain" description="Peptidase M50" evidence="14">
    <location>
        <begin position="102"/>
        <end position="155"/>
    </location>
</feature>
<evidence type="ECO:0000256" key="1">
    <source>
        <dbReference type="ARBA" id="ARBA00001947"/>
    </source>
</evidence>
<keyword evidence="10 13" id="KW-1133">Transmembrane helix</keyword>
<dbReference type="GO" id="GO:0046872">
    <property type="term" value="F:metal ion binding"/>
    <property type="evidence" value="ECO:0007669"/>
    <property type="project" value="UniProtKB-KW"/>
</dbReference>
<evidence type="ECO:0000256" key="6">
    <source>
        <dbReference type="ARBA" id="ARBA00022692"/>
    </source>
</evidence>
<evidence type="ECO:0000256" key="9">
    <source>
        <dbReference type="ARBA" id="ARBA00022833"/>
    </source>
</evidence>
<evidence type="ECO:0000256" key="5">
    <source>
        <dbReference type="ARBA" id="ARBA00022670"/>
    </source>
</evidence>
<dbReference type="InterPro" id="IPR052348">
    <property type="entry name" value="Metallopeptidase_M50B"/>
</dbReference>
<evidence type="ECO:0000256" key="3">
    <source>
        <dbReference type="ARBA" id="ARBA00007931"/>
    </source>
</evidence>
<dbReference type="GO" id="GO:0008237">
    <property type="term" value="F:metallopeptidase activity"/>
    <property type="evidence" value="ECO:0007669"/>
    <property type="project" value="UniProtKB-KW"/>
</dbReference>
<keyword evidence="9" id="KW-0862">Zinc</keyword>
<feature type="transmembrane region" description="Helical" evidence="13">
    <location>
        <begin position="61"/>
        <end position="85"/>
    </location>
</feature>
<evidence type="ECO:0000256" key="4">
    <source>
        <dbReference type="ARBA" id="ARBA00022475"/>
    </source>
</evidence>
<gene>
    <name evidence="15" type="ORF">HMPREF1872_00094</name>
</gene>
<evidence type="ECO:0000256" key="12">
    <source>
        <dbReference type="ARBA" id="ARBA00023136"/>
    </source>
</evidence>
<dbReference type="EMBL" id="LSCV01000002">
    <property type="protein sequence ID" value="KXB42423.1"/>
    <property type="molecule type" value="Genomic_DNA"/>
</dbReference>
<sequence>MAYHYGDRTAYRANRLTLNPLAHFDPIGFLMILFASVGWAKPVPVNPNNFDPKYNIKLANIVVSLAGVIMNFILAVIGALIFASLMKHNQVIANVRFTRTLLLLSYYLYQINLGLLCFNILPIPPLDGYWIWSTFMPAKVQNFLNANSRSFMFALLILAILPFNILNRLMTVVLLPITQIIDSLVRLII</sequence>
<evidence type="ECO:0000313" key="15">
    <source>
        <dbReference type="EMBL" id="KXB42423.1"/>
    </source>
</evidence>
<feature type="transmembrane region" description="Helical" evidence="13">
    <location>
        <begin position="106"/>
        <end position="132"/>
    </location>
</feature>